<dbReference type="PRINTS" id="PR00411">
    <property type="entry name" value="PNDRDTASEI"/>
</dbReference>
<dbReference type="SUPFAM" id="SSF56425">
    <property type="entry name" value="Succinate dehydrogenase/fumarate reductase flavoprotein, catalytic domain"/>
    <property type="match status" value="1"/>
</dbReference>
<evidence type="ECO:0000259" key="5">
    <source>
        <dbReference type="Pfam" id="PF00890"/>
    </source>
</evidence>
<gene>
    <name evidence="6" type="ORF">ACFPJ4_01420</name>
</gene>
<dbReference type="EMBL" id="JBHSMG010000001">
    <property type="protein sequence ID" value="MFC5500893.1"/>
    <property type="molecule type" value="Genomic_DNA"/>
</dbReference>
<comment type="cofactor">
    <cofactor evidence="1">
        <name>FAD</name>
        <dbReference type="ChEBI" id="CHEBI:57692"/>
    </cofactor>
</comment>
<accession>A0ABW0NMS5</accession>
<dbReference type="Gene3D" id="3.50.50.60">
    <property type="entry name" value="FAD/NAD(P)-binding domain"/>
    <property type="match status" value="1"/>
</dbReference>
<evidence type="ECO:0000313" key="7">
    <source>
        <dbReference type="Proteomes" id="UP001596039"/>
    </source>
</evidence>
<keyword evidence="4" id="KW-0560">Oxidoreductase</keyword>
<organism evidence="6 7">
    <name type="scientific">Lysinimonas soli</name>
    <dbReference type="NCBI Taxonomy" id="1074233"/>
    <lineage>
        <taxon>Bacteria</taxon>
        <taxon>Bacillati</taxon>
        <taxon>Actinomycetota</taxon>
        <taxon>Actinomycetes</taxon>
        <taxon>Micrococcales</taxon>
        <taxon>Microbacteriaceae</taxon>
        <taxon>Lysinimonas</taxon>
    </lineage>
</organism>
<dbReference type="InterPro" id="IPR050315">
    <property type="entry name" value="FAD-oxidoreductase_2"/>
</dbReference>
<proteinExistence type="predicted"/>
<evidence type="ECO:0000256" key="1">
    <source>
        <dbReference type="ARBA" id="ARBA00001974"/>
    </source>
</evidence>
<feature type="domain" description="FAD-dependent oxidoreductase 2 FAD-binding" evidence="5">
    <location>
        <begin position="7"/>
        <end position="454"/>
    </location>
</feature>
<name>A0ABW0NMS5_9MICO</name>
<dbReference type="Gene3D" id="3.90.700.10">
    <property type="entry name" value="Succinate dehydrogenase/fumarate reductase flavoprotein, catalytic domain"/>
    <property type="match status" value="1"/>
</dbReference>
<dbReference type="RefSeq" id="WP_386738502.1">
    <property type="nucleotide sequence ID" value="NZ_JBHSMG010000001.1"/>
</dbReference>
<dbReference type="PANTHER" id="PTHR43400">
    <property type="entry name" value="FUMARATE REDUCTASE"/>
    <property type="match status" value="1"/>
</dbReference>
<reference evidence="7" key="1">
    <citation type="journal article" date="2019" name="Int. J. Syst. Evol. Microbiol.">
        <title>The Global Catalogue of Microorganisms (GCM) 10K type strain sequencing project: providing services to taxonomists for standard genome sequencing and annotation.</title>
        <authorList>
            <consortium name="The Broad Institute Genomics Platform"/>
            <consortium name="The Broad Institute Genome Sequencing Center for Infectious Disease"/>
            <person name="Wu L."/>
            <person name="Ma J."/>
        </authorList>
    </citation>
    <scope>NUCLEOTIDE SEQUENCE [LARGE SCALE GENOMIC DNA]</scope>
    <source>
        <strain evidence="7">CGMCC 4.6997</strain>
    </source>
</reference>
<dbReference type="PANTHER" id="PTHR43400:SF10">
    <property type="entry name" value="3-OXOSTEROID 1-DEHYDROGENASE"/>
    <property type="match status" value="1"/>
</dbReference>
<evidence type="ECO:0000313" key="6">
    <source>
        <dbReference type="EMBL" id="MFC5500893.1"/>
    </source>
</evidence>
<keyword evidence="3" id="KW-0274">FAD</keyword>
<sequence>MTQLECDVVVIGSGVAGLAAALEAGSRGAKVIVLESAPTIGGASAMSGAACCIVGSPEQRAAGVEDNVELALRDWVSFGGETVDLVWARDYLEHSLVDVHDFCAELGITWGTPQRQEGNSVARWHLPEQYGVGIVGALLEQARRHDVTVVTGARATDLVTVNGAVVGVTVDGLAGVDTVRAAATVVATGGFVNNRERLERVSERLRSVPRWLQGGSATARGTGHELLEHVGAQFAHLENVWIYPVGTPDPQDPTGRRGVGLRNVVTELWFNLEGKRFHDESLRGGKSGTDALLAQPGQSIWAVFDGAEAASVLLIDNEYWASPSGPLPDRMRRFWTESDFAVRAETVSELANRTGLPEQPLADALVRFNDALGRGLETDPDTGRSLRGLAEVGPGGFAAVRMFPMAQKNFGGVVTDLSGRVLRSDGGIVPGLYAAGEVAGMAGGSINGAAGLEGTMFGPCLYSGRVAGRNVPVPALSTGV</sequence>
<keyword evidence="2" id="KW-0285">Flavoprotein</keyword>
<evidence type="ECO:0000256" key="4">
    <source>
        <dbReference type="ARBA" id="ARBA00023002"/>
    </source>
</evidence>
<dbReference type="Proteomes" id="UP001596039">
    <property type="component" value="Unassembled WGS sequence"/>
</dbReference>
<evidence type="ECO:0000256" key="2">
    <source>
        <dbReference type="ARBA" id="ARBA00022630"/>
    </source>
</evidence>
<keyword evidence="7" id="KW-1185">Reference proteome</keyword>
<evidence type="ECO:0000256" key="3">
    <source>
        <dbReference type="ARBA" id="ARBA00022827"/>
    </source>
</evidence>
<dbReference type="InterPro" id="IPR027477">
    <property type="entry name" value="Succ_DH/fumarate_Rdtase_cat_sf"/>
</dbReference>
<dbReference type="SUPFAM" id="SSF51905">
    <property type="entry name" value="FAD/NAD(P)-binding domain"/>
    <property type="match status" value="1"/>
</dbReference>
<comment type="caution">
    <text evidence="6">The sequence shown here is derived from an EMBL/GenBank/DDBJ whole genome shotgun (WGS) entry which is preliminary data.</text>
</comment>
<dbReference type="InterPro" id="IPR036188">
    <property type="entry name" value="FAD/NAD-bd_sf"/>
</dbReference>
<protein>
    <submittedName>
        <fullName evidence="6">FAD-dependent oxidoreductase</fullName>
    </submittedName>
</protein>
<dbReference type="Pfam" id="PF00890">
    <property type="entry name" value="FAD_binding_2"/>
    <property type="match status" value="1"/>
</dbReference>
<dbReference type="InterPro" id="IPR003953">
    <property type="entry name" value="FAD-dep_OxRdtase_2_FAD-bd"/>
</dbReference>